<dbReference type="Pfam" id="PF08387">
    <property type="entry name" value="FBD"/>
    <property type="match status" value="1"/>
</dbReference>
<dbReference type="EMBL" id="JASCZI010090750">
    <property type="protein sequence ID" value="MED6146021.1"/>
    <property type="molecule type" value="Genomic_DNA"/>
</dbReference>
<dbReference type="SMART" id="SM00256">
    <property type="entry name" value="FBOX"/>
    <property type="match status" value="1"/>
</dbReference>
<name>A0ABU6TCQ6_9FABA</name>
<reference evidence="2 3" key="1">
    <citation type="journal article" date="2023" name="Plants (Basel)">
        <title>Bridging the Gap: Combining Genomics and Transcriptomics Approaches to Understand Stylosanthes scabra, an Orphan Legume from the Brazilian Caatinga.</title>
        <authorList>
            <person name="Ferreira-Neto J.R.C."/>
            <person name="da Silva M.D."/>
            <person name="Binneck E."/>
            <person name="de Melo N.F."/>
            <person name="da Silva R.H."/>
            <person name="de Melo A.L.T.M."/>
            <person name="Pandolfi V."/>
            <person name="Bustamante F.O."/>
            <person name="Brasileiro-Vidal A.C."/>
            <person name="Benko-Iseppon A.M."/>
        </authorList>
    </citation>
    <scope>NUCLEOTIDE SEQUENCE [LARGE SCALE GENOMIC DNA]</scope>
    <source>
        <tissue evidence="2">Leaves</tissue>
    </source>
</reference>
<dbReference type="InterPro" id="IPR050232">
    <property type="entry name" value="FBL13/AtMIF1-like"/>
</dbReference>
<dbReference type="PANTHER" id="PTHR31900">
    <property type="entry name" value="F-BOX/RNI SUPERFAMILY PROTEIN-RELATED"/>
    <property type="match status" value="1"/>
</dbReference>
<dbReference type="Gene3D" id="1.20.1280.50">
    <property type="match status" value="1"/>
</dbReference>
<sequence>MSGVDRISELPDDILLHILSFLPSRTVVAATSTLSKSWRDLWHLCDVNSILTCSRLLLLNLIVDRTSTVHLPLLKTLHMDGAVFVKGEYLDIILSASSNIHHLQIKGLDWHPSFIPLATLTFTNLIHMELFVSQFNWFWIVGLLNSSPLLQVLDVQGQEESARALDLPDQHFPQPVLGCLSSHLRACNLRNFDGTAVSIQFVKYILLNARVLNKMTILLQSSILPSISKRIKIAEEVAKLRRTSPTCGVWFER</sequence>
<evidence type="ECO:0000259" key="1">
    <source>
        <dbReference type="PROSITE" id="PS50181"/>
    </source>
</evidence>
<dbReference type="InterPro" id="IPR006566">
    <property type="entry name" value="FBD"/>
</dbReference>
<dbReference type="CDD" id="cd22160">
    <property type="entry name" value="F-box_AtFBL13-like"/>
    <property type="match status" value="1"/>
</dbReference>
<protein>
    <recommendedName>
        <fullName evidence="1">F-box domain-containing protein</fullName>
    </recommendedName>
</protein>
<accession>A0ABU6TCQ6</accession>
<dbReference type="Pfam" id="PF00646">
    <property type="entry name" value="F-box"/>
    <property type="match status" value="1"/>
</dbReference>
<dbReference type="PROSITE" id="PS50181">
    <property type="entry name" value="FBOX"/>
    <property type="match status" value="1"/>
</dbReference>
<organism evidence="2 3">
    <name type="scientific">Stylosanthes scabra</name>
    <dbReference type="NCBI Taxonomy" id="79078"/>
    <lineage>
        <taxon>Eukaryota</taxon>
        <taxon>Viridiplantae</taxon>
        <taxon>Streptophyta</taxon>
        <taxon>Embryophyta</taxon>
        <taxon>Tracheophyta</taxon>
        <taxon>Spermatophyta</taxon>
        <taxon>Magnoliopsida</taxon>
        <taxon>eudicotyledons</taxon>
        <taxon>Gunneridae</taxon>
        <taxon>Pentapetalae</taxon>
        <taxon>rosids</taxon>
        <taxon>fabids</taxon>
        <taxon>Fabales</taxon>
        <taxon>Fabaceae</taxon>
        <taxon>Papilionoideae</taxon>
        <taxon>50 kb inversion clade</taxon>
        <taxon>dalbergioids sensu lato</taxon>
        <taxon>Dalbergieae</taxon>
        <taxon>Pterocarpus clade</taxon>
        <taxon>Stylosanthes</taxon>
    </lineage>
</organism>
<keyword evidence="3" id="KW-1185">Reference proteome</keyword>
<dbReference type="Proteomes" id="UP001341840">
    <property type="component" value="Unassembled WGS sequence"/>
</dbReference>
<dbReference type="SMART" id="SM00579">
    <property type="entry name" value="FBD"/>
    <property type="match status" value="1"/>
</dbReference>
<proteinExistence type="predicted"/>
<dbReference type="InterPro" id="IPR001810">
    <property type="entry name" value="F-box_dom"/>
</dbReference>
<feature type="domain" description="F-box" evidence="1">
    <location>
        <begin position="4"/>
        <end position="41"/>
    </location>
</feature>
<dbReference type="InterPro" id="IPR036047">
    <property type="entry name" value="F-box-like_dom_sf"/>
</dbReference>
<dbReference type="PANTHER" id="PTHR31900:SF34">
    <property type="entry name" value="EMB|CAB62440.1-RELATED"/>
    <property type="match status" value="1"/>
</dbReference>
<evidence type="ECO:0000313" key="3">
    <source>
        <dbReference type="Proteomes" id="UP001341840"/>
    </source>
</evidence>
<dbReference type="InterPro" id="IPR053781">
    <property type="entry name" value="F-box_AtFBL13-like"/>
</dbReference>
<dbReference type="SUPFAM" id="SSF81383">
    <property type="entry name" value="F-box domain"/>
    <property type="match status" value="1"/>
</dbReference>
<gene>
    <name evidence="2" type="ORF">PIB30_030702</name>
</gene>
<comment type="caution">
    <text evidence="2">The sequence shown here is derived from an EMBL/GenBank/DDBJ whole genome shotgun (WGS) entry which is preliminary data.</text>
</comment>
<evidence type="ECO:0000313" key="2">
    <source>
        <dbReference type="EMBL" id="MED6146021.1"/>
    </source>
</evidence>